<evidence type="ECO:0000313" key="6">
    <source>
        <dbReference type="Proteomes" id="UP000323011"/>
    </source>
</evidence>
<dbReference type="EMBL" id="VLTN01000027">
    <property type="protein sequence ID" value="KAA0151446.1"/>
    <property type="molecule type" value="Genomic_DNA"/>
</dbReference>
<keyword evidence="6" id="KW-1185">Reference proteome</keyword>
<dbReference type="EMBL" id="VLTL01000162">
    <property type="protein sequence ID" value="KAA0157939.1"/>
    <property type="molecule type" value="Genomic_DNA"/>
</dbReference>
<dbReference type="AlphaFoldDB" id="A0A5A8DNB6"/>
<evidence type="ECO:0000313" key="7">
    <source>
        <dbReference type="Proteomes" id="UP000324907"/>
    </source>
</evidence>
<organism evidence="3 8">
    <name type="scientific">Cafeteria roenbergensis</name>
    <name type="common">Marine flagellate</name>
    <dbReference type="NCBI Taxonomy" id="33653"/>
    <lineage>
        <taxon>Eukaryota</taxon>
        <taxon>Sar</taxon>
        <taxon>Stramenopiles</taxon>
        <taxon>Bigyra</taxon>
        <taxon>Opalozoa</taxon>
        <taxon>Bicosoecida</taxon>
        <taxon>Cafeteriaceae</taxon>
        <taxon>Cafeteria</taxon>
    </lineage>
</organism>
<gene>
    <name evidence="4" type="ORF">FNF27_04771</name>
    <name evidence="2" type="ORF">FNF28_06446</name>
    <name evidence="1" type="ORF">FNF29_04654</name>
    <name evidence="3" type="ORF">FNF31_02023</name>
</gene>
<dbReference type="Proteomes" id="UP000323011">
    <property type="component" value="Unassembled WGS sequence"/>
</dbReference>
<evidence type="ECO:0000313" key="4">
    <source>
        <dbReference type="EMBL" id="KAA0173814.1"/>
    </source>
</evidence>
<evidence type="ECO:0000313" key="2">
    <source>
        <dbReference type="EMBL" id="KAA0157939.1"/>
    </source>
</evidence>
<comment type="caution">
    <text evidence="3">The sequence shown here is derived from an EMBL/GenBank/DDBJ whole genome shotgun (WGS) entry which is preliminary data.</text>
</comment>
<evidence type="ECO:0000313" key="5">
    <source>
        <dbReference type="Proteomes" id="UP000322899"/>
    </source>
</evidence>
<dbReference type="Proteomes" id="UP000325113">
    <property type="component" value="Unassembled WGS sequence"/>
</dbReference>
<protein>
    <submittedName>
        <fullName evidence="3">Uncharacterized protein</fullName>
    </submittedName>
</protein>
<dbReference type="EMBL" id="VLTM01000013">
    <property type="protein sequence ID" value="KAA0165361.1"/>
    <property type="molecule type" value="Genomic_DNA"/>
</dbReference>
<sequence>MNGISPQQLAAMQAAAAQASRKAGPETLTVAQAVEVTKQLSVQWGTAALYYGAVPLLFYTGARACGLTMGDIVASVVSLPLT</sequence>
<name>A0A5A8DNB6_CAFRO</name>
<evidence type="ECO:0000313" key="1">
    <source>
        <dbReference type="EMBL" id="KAA0151446.1"/>
    </source>
</evidence>
<dbReference type="Proteomes" id="UP000324907">
    <property type="component" value="Unassembled WGS sequence"/>
</dbReference>
<proteinExistence type="predicted"/>
<evidence type="ECO:0000313" key="8">
    <source>
        <dbReference type="Proteomes" id="UP000325113"/>
    </source>
</evidence>
<evidence type="ECO:0000313" key="3">
    <source>
        <dbReference type="EMBL" id="KAA0165361.1"/>
    </source>
</evidence>
<accession>A0A5A8DNB6</accession>
<reference evidence="5 6" key="1">
    <citation type="submission" date="2019-07" db="EMBL/GenBank/DDBJ databases">
        <title>Genomes of Cafeteria roenbergensis.</title>
        <authorList>
            <person name="Fischer M.G."/>
            <person name="Hackl T."/>
            <person name="Roman M."/>
        </authorList>
    </citation>
    <scope>NUCLEOTIDE SEQUENCE [LARGE SCALE GENOMIC DNA]</scope>
    <source>
        <strain evidence="1 6">BVI</strain>
        <strain evidence="3 8">Cflag</strain>
        <strain evidence="4 5">E4-10P</strain>
        <strain evidence="2 7">RCC970-E3</strain>
    </source>
</reference>
<dbReference type="Proteomes" id="UP000322899">
    <property type="component" value="Unassembled WGS sequence"/>
</dbReference>
<dbReference type="EMBL" id="VLTO01000029">
    <property type="protein sequence ID" value="KAA0173814.1"/>
    <property type="molecule type" value="Genomic_DNA"/>
</dbReference>